<organism evidence="2 3">
    <name type="scientific">Bifidobacterium pseudolongum subsp. globosum</name>
    <dbReference type="NCBI Taxonomy" id="1690"/>
    <lineage>
        <taxon>Bacteria</taxon>
        <taxon>Bacillati</taxon>
        <taxon>Actinomycetota</taxon>
        <taxon>Actinomycetes</taxon>
        <taxon>Bifidobacteriales</taxon>
        <taxon>Bifidobacteriaceae</taxon>
        <taxon>Bifidobacterium</taxon>
    </lineage>
</organism>
<sequence>MPQIYGNSPESHAAVPWYRRIQWWGWILIGLCTVIVAFVGTFGIQTMSVKKQETQAIDAVKSAVASGEVDKLPSALADMQQHTRKANETTHNGMWDFVATWPGIGNDIRAVQELTQIVDDIAQDVVPQYADIGMSIMSSELLADGNINIEPITSQYANFVTANDSLILQLHRIDSIEEPSISMVKDLVGQARSATDLVEDTLQRAQSMVLNLPQYLGFEQPQTYAIMAMTPAEMRMSGGLIGAIGTLTLDRGSFTVGDFRTNLEYVKYGSADVDADTQRLFKDEGPLYMSYDVRDLANYPTTQGTAEAFRSIWEKTPWGKSVELDGVVLADPVVVQTLVRFTGDITLPDGRVLDGNNTARFLMNTVYTDYSVSQGDEYFGVVAEECAKAVTSKLNPQMGAKLIRQLLNLAQHRHCSAYSFNPSLEELLKGIGFSATVPTDESHPTIGIYLTEQNPSKMGWYVERSAEITQICTDGAPDKYHVKYTLHNTLAEDMVGKLGWYVTGALPYNEGASLDKILFYPPYGGEISNFTVEGTAATPQMDTLNAAVMYRSLAQIRPEQTVTYSFDVTTSKKAANRLAIDQTPTYMEEASVKYLNSCRVG</sequence>
<comment type="caution">
    <text evidence="2">The sequence shown here is derived from an EMBL/GenBank/DDBJ whole genome shotgun (WGS) entry which is preliminary data.</text>
</comment>
<keyword evidence="1" id="KW-0472">Membrane</keyword>
<dbReference type="EMBL" id="PCGZ01000011">
    <property type="protein sequence ID" value="PKU88566.1"/>
    <property type="molecule type" value="Genomic_DNA"/>
</dbReference>
<dbReference type="Pfam" id="PF13196">
    <property type="entry name" value="DUF4012"/>
    <property type="match status" value="1"/>
</dbReference>
<dbReference type="Proteomes" id="UP000233730">
    <property type="component" value="Unassembled WGS sequence"/>
</dbReference>
<keyword evidence="1" id="KW-0812">Transmembrane</keyword>
<evidence type="ECO:0000313" key="2">
    <source>
        <dbReference type="EMBL" id="PKU88566.1"/>
    </source>
</evidence>
<feature type="transmembrane region" description="Helical" evidence="1">
    <location>
        <begin position="23"/>
        <end position="44"/>
    </location>
</feature>
<evidence type="ECO:0000256" key="1">
    <source>
        <dbReference type="SAM" id="Phobius"/>
    </source>
</evidence>
<protein>
    <submittedName>
        <fullName evidence="2">Chemotaxis protein</fullName>
    </submittedName>
</protein>
<dbReference type="InterPro" id="IPR025101">
    <property type="entry name" value="DUF4012"/>
</dbReference>
<keyword evidence="1" id="KW-1133">Transmembrane helix</keyword>
<accession>A0A2N3QEN7</accession>
<dbReference type="RefSeq" id="WP_257467662.1">
    <property type="nucleotide sequence ID" value="NZ_PCGZ01000011.1"/>
</dbReference>
<gene>
    <name evidence="2" type="ORF">CQR46_1668</name>
</gene>
<dbReference type="AlphaFoldDB" id="A0A2N3QEN7"/>
<reference evidence="2 3" key="1">
    <citation type="submission" date="2017-10" db="EMBL/GenBank/DDBJ databases">
        <title>Bifidobacterium genomics.</title>
        <authorList>
            <person name="Lugli G.A."/>
            <person name="Milani C."/>
            <person name="Mancabelli L."/>
        </authorList>
    </citation>
    <scope>NUCLEOTIDE SEQUENCE [LARGE SCALE GENOMIC DNA]</scope>
    <source>
        <strain evidence="2 3">1524B</strain>
    </source>
</reference>
<evidence type="ECO:0000313" key="3">
    <source>
        <dbReference type="Proteomes" id="UP000233730"/>
    </source>
</evidence>
<name>A0A2N3QEN7_9BIFI</name>
<proteinExistence type="predicted"/>